<dbReference type="InterPro" id="IPR050463">
    <property type="entry name" value="Gfo/Idh/MocA_oxidrdct_glycsds"/>
</dbReference>
<evidence type="ECO:0000313" key="1">
    <source>
        <dbReference type="EMBL" id="GAI59745.1"/>
    </source>
</evidence>
<dbReference type="PROSITE" id="PS51318">
    <property type="entry name" value="TAT"/>
    <property type="match status" value="1"/>
</dbReference>
<dbReference type="PANTHER" id="PTHR43818">
    <property type="entry name" value="BCDNA.GH03377"/>
    <property type="match status" value="1"/>
</dbReference>
<dbReference type="NCBIfam" id="TIGR01409">
    <property type="entry name" value="TAT_signal_seq"/>
    <property type="match status" value="1"/>
</dbReference>
<dbReference type="InterPro" id="IPR019546">
    <property type="entry name" value="TAT_signal_bac_arc"/>
</dbReference>
<protein>
    <recommendedName>
        <fullName evidence="2">Gfo/Idh/MocA-like oxidoreductase N-terminal domain-containing protein</fullName>
    </recommendedName>
</protein>
<dbReference type="SUPFAM" id="SSF51735">
    <property type="entry name" value="NAD(P)-binding Rossmann-fold domains"/>
    <property type="match status" value="1"/>
</dbReference>
<dbReference type="InterPro" id="IPR006311">
    <property type="entry name" value="TAT_signal"/>
</dbReference>
<gene>
    <name evidence="1" type="ORF">S12H4_07430</name>
</gene>
<name>X1R9B8_9ZZZZ</name>
<dbReference type="EMBL" id="BARW01002740">
    <property type="protein sequence ID" value="GAI59745.1"/>
    <property type="molecule type" value="Genomic_DNA"/>
</dbReference>
<sequence>MKAQKANSINAKKRITRRDFLGGLATATALTIVPRHVLGGSGNIAPSEKVNVAIIGTGGQGIVNMKQLFNEPDVRIAALCDINEFSDYSMFYYGGTAGMKPALELVRKQYGQACPTYHDYNQMLDEEDIVIR</sequence>
<proteinExistence type="predicted"/>
<evidence type="ECO:0008006" key="2">
    <source>
        <dbReference type="Google" id="ProtNLM"/>
    </source>
</evidence>
<dbReference type="Gene3D" id="3.40.50.720">
    <property type="entry name" value="NAD(P)-binding Rossmann-like Domain"/>
    <property type="match status" value="1"/>
</dbReference>
<organism evidence="1">
    <name type="scientific">marine sediment metagenome</name>
    <dbReference type="NCBI Taxonomy" id="412755"/>
    <lineage>
        <taxon>unclassified sequences</taxon>
        <taxon>metagenomes</taxon>
        <taxon>ecological metagenomes</taxon>
    </lineage>
</organism>
<comment type="caution">
    <text evidence="1">The sequence shown here is derived from an EMBL/GenBank/DDBJ whole genome shotgun (WGS) entry which is preliminary data.</text>
</comment>
<reference evidence="1" key="1">
    <citation type="journal article" date="2014" name="Front. Microbiol.">
        <title>High frequency of phylogenetically diverse reductive dehalogenase-homologous genes in deep subseafloor sedimentary metagenomes.</title>
        <authorList>
            <person name="Kawai M."/>
            <person name="Futagami T."/>
            <person name="Toyoda A."/>
            <person name="Takaki Y."/>
            <person name="Nishi S."/>
            <person name="Hori S."/>
            <person name="Arai W."/>
            <person name="Tsubouchi T."/>
            <person name="Morono Y."/>
            <person name="Uchiyama I."/>
            <person name="Ito T."/>
            <person name="Fujiyama A."/>
            <person name="Inagaki F."/>
            <person name="Takami H."/>
        </authorList>
    </citation>
    <scope>NUCLEOTIDE SEQUENCE</scope>
    <source>
        <strain evidence="1">Expedition CK06-06</strain>
    </source>
</reference>
<accession>X1R9B8</accession>
<dbReference type="InterPro" id="IPR036291">
    <property type="entry name" value="NAD(P)-bd_dom_sf"/>
</dbReference>
<dbReference type="AlphaFoldDB" id="X1R9B8"/>
<dbReference type="PANTHER" id="PTHR43818:SF5">
    <property type="entry name" value="OXIDOREDUCTASE FAMILY PROTEIN"/>
    <property type="match status" value="1"/>
</dbReference>